<dbReference type="PANTHER" id="PTHR37166">
    <property type="entry name" value="PROTEIN FLAG"/>
    <property type="match status" value="1"/>
</dbReference>
<reference evidence="1" key="1">
    <citation type="submission" date="2018-05" db="EMBL/GenBank/DDBJ databases">
        <authorList>
            <person name="Lanie J.A."/>
            <person name="Ng W.-L."/>
            <person name="Kazmierczak K.M."/>
            <person name="Andrzejewski T.M."/>
            <person name="Davidsen T.M."/>
            <person name="Wayne K.J."/>
            <person name="Tettelin H."/>
            <person name="Glass J.I."/>
            <person name="Rusch D."/>
            <person name="Podicherti R."/>
            <person name="Tsui H.-C.T."/>
            <person name="Winkler M.E."/>
        </authorList>
    </citation>
    <scope>NUCLEOTIDE SEQUENCE</scope>
</reference>
<dbReference type="Gene3D" id="3.30.160.170">
    <property type="entry name" value="FlaG-like"/>
    <property type="match status" value="1"/>
</dbReference>
<organism evidence="1">
    <name type="scientific">marine metagenome</name>
    <dbReference type="NCBI Taxonomy" id="408172"/>
    <lineage>
        <taxon>unclassified sequences</taxon>
        <taxon>metagenomes</taxon>
        <taxon>ecological metagenomes</taxon>
    </lineage>
</organism>
<dbReference type="InterPro" id="IPR005186">
    <property type="entry name" value="FlaG"/>
</dbReference>
<evidence type="ECO:0008006" key="2">
    <source>
        <dbReference type="Google" id="ProtNLM"/>
    </source>
</evidence>
<dbReference type="PANTHER" id="PTHR37166:SF1">
    <property type="entry name" value="PROTEIN FLAG"/>
    <property type="match status" value="1"/>
</dbReference>
<evidence type="ECO:0000313" key="1">
    <source>
        <dbReference type="EMBL" id="SVB31654.1"/>
    </source>
</evidence>
<name>A0A382D0U2_9ZZZZ</name>
<sequence>MSTQIPFDTFKQRLGDQNLIKPKTIKDGFGELDLASVSKNKNIPDKAPGSAEGKVKDLQVHLLNRKVDYHIEQDSNELVIKIRDGETGEVIRQIPEEEFLRLSNRISVFNKGILDQTV</sequence>
<gene>
    <name evidence="1" type="ORF">METZ01_LOCUS184508</name>
</gene>
<protein>
    <recommendedName>
        <fullName evidence="2">Flagellar protein FlaG</fullName>
    </recommendedName>
</protein>
<proteinExistence type="predicted"/>
<accession>A0A382D0U2</accession>
<dbReference type="InterPro" id="IPR035924">
    <property type="entry name" value="FlaG-like_sf"/>
</dbReference>
<dbReference type="EMBL" id="UINC01036934">
    <property type="protein sequence ID" value="SVB31654.1"/>
    <property type="molecule type" value="Genomic_DNA"/>
</dbReference>
<dbReference type="SUPFAM" id="SSF160214">
    <property type="entry name" value="FlaG-like"/>
    <property type="match status" value="1"/>
</dbReference>
<dbReference type="AlphaFoldDB" id="A0A382D0U2"/>
<dbReference type="Pfam" id="PF03646">
    <property type="entry name" value="FlaG"/>
    <property type="match status" value="1"/>
</dbReference>